<evidence type="ECO:0000256" key="5">
    <source>
        <dbReference type="ARBA" id="ARBA00022679"/>
    </source>
</evidence>
<evidence type="ECO:0000256" key="1">
    <source>
        <dbReference type="ARBA" id="ARBA00005017"/>
    </source>
</evidence>
<evidence type="ECO:0000256" key="4">
    <source>
        <dbReference type="ARBA" id="ARBA00022516"/>
    </source>
</evidence>
<evidence type="ECO:0000256" key="3">
    <source>
        <dbReference type="ARBA" id="ARBA00012958"/>
    </source>
</evidence>
<reference evidence="17 18" key="1">
    <citation type="submission" date="2015-04" db="EMBL/GenBank/DDBJ databases">
        <title>Genome sequence of Ceratocystis platani, a major pathogen of plane trees.</title>
        <authorList>
            <person name="Belbahri L."/>
        </authorList>
    </citation>
    <scope>NUCLEOTIDE SEQUENCE [LARGE SCALE GENOMIC DNA]</scope>
    <source>
        <strain evidence="17 18">CFO</strain>
    </source>
</reference>
<evidence type="ECO:0000256" key="15">
    <source>
        <dbReference type="PIRNR" id="PIRNR017288"/>
    </source>
</evidence>
<evidence type="ECO:0000256" key="12">
    <source>
        <dbReference type="ARBA" id="ARBA00023166"/>
    </source>
</evidence>
<dbReference type="Gene3D" id="3.30.70.890">
    <property type="entry name" value="GHMP kinase, C-terminal domain"/>
    <property type="match status" value="1"/>
</dbReference>
<name>A0A0F8D927_CERFI</name>
<keyword evidence="11 15" id="KW-0443">Lipid metabolism</keyword>
<dbReference type="InterPro" id="IPR020568">
    <property type="entry name" value="Ribosomal_Su5_D2-typ_SF"/>
</dbReference>
<comment type="caution">
    <text evidence="17">The sequence shown here is derived from an EMBL/GenBank/DDBJ whole genome shotgun (WGS) entry which is preliminary data.</text>
</comment>
<protein>
    <recommendedName>
        <fullName evidence="3 15">Phosphomevalonate kinase</fullName>
        <ecNumber evidence="3 15">2.7.4.2</ecNumber>
    </recommendedName>
</protein>
<evidence type="ECO:0000313" key="18">
    <source>
        <dbReference type="Proteomes" id="UP000034841"/>
    </source>
</evidence>
<comment type="pathway">
    <text evidence="1 15">Isoprenoid biosynthesis; isopentenyl diphosphate biosynthesis via mevalonate pathway; isopentenyl diphosphate from (R)-mevalonate: step 2/3.</text>
</comment>
<keyword evidence="5 15" id="KW-0808">Transferase</keyword>
<keyword evidence="9 15" id="KW-0752">Steroid biosynthesis</keyword>
<keyword evidence="13 15" id="KW-0753">Steroid metabolism</keyword>
<dbReference type="PANTHER" id="PTHR31814:SF2">
    <property type="entry name" value="PHOSPHOMEVALONATE KINASE"/>
    <property type="match status" value="1"/>
</dbReference>
<evidence type="ECO:0000256" key="13">
    <source>
        <dbReference type="ARBA" id="ARBA00023221"/>
    </source>
</evidence>
<evidence type="ECO:0000313" key="17">
    <source>
        <dbReference type="EMBL" id="KKF92634.1"/>
    </source>
</evidence>
<dbReference type="InterPro" id="IPR006204">
    <property type="entry name" value="GHMP_kinase_N_dom"/>
</dbReference>
<comment type="catalytic activity">
    <reaction evidence="14">
        <text>(R)-5-phosphomevalonate + ATP = (R)-5-diphosphomevalonate + ADP</text>
        <dbReference type="Rhea" id="RHEA:16341"/>
        <dbReference type="ChEBI" id="CHEBI:30616"/>
        <dbReference type="ChEBI" id="CHEBI:57557"/>
        <dbReference type="ChEBI" id="CHEBI:58146"/>
        <dbReference type="ChEBI" id="CHEBI:456216"/>
        <dbReference type="EC" id="2.7.4.2"/>
    </reaction>
    <physiologicalReaction direction="left-to-right" evidence="14">
        <dbReference type="Rhea" id="RHEA:16342"/>
    </physiologicalReaction>
</comment>
<dbReference type="UniPathway" id="UPA00057">
    <property type="reaction ID" value="UER00099"/>
</dbReference>
<dbReference type="SUPFAM" id="SSF54211">
    <property type="entry name" value="Ribosomal protein S5 domain 2-like"/>
    <property type="match status" value="1"/>
</dbReference>
<evidence type="ECO:0000256" key="6">
    <source>
        <dbReference type="ARBA" id="ARBA00022741"/>
    </source>
</evidence>
<dbReference type="GO" id="GO:0019287">
    <property type="term" value="P:isopentenyl diphosphate biosynthetic process, mevalonate pathway"/>
    <property type="evidence" value="ECO:0007669"/>
    <property type="project" value="UniProtKB-UniRule"/>
</dbReference>
<sequence length="443" mass="47293">MTAHVAVSAPGKVLLAGGYLVLDREYSGLVFGLSARINTILTPLETSEGAQAQEIVVESPQFVDAIWRFSWHLAPADGGIVVTQLQDGGKVSRNPFVETTLGYALTFVHAMSPGASKHSIGAAKLKILAHNSYYSTQRLSAEEAKRPFAYFGTSISEAKKTGLGSSAALVTSLTGAILAYYLGFKLESAKERLILHNLAQASHCAAQGKVGSGFDVAAAVFGSCKYRRFSPSTLGPENIPELGGAGFASKLKTLITSQWDANIKTDVSLPIDTVLAMFDVACGTSTVSMVKGVLKWRAEDPSGSKALWDKLYIQNERLAAVCLSGNKAKFKPIIEGIRVNIREMTKQTGMPIEPESQTKLLDAISEVKGVYGAVVPGAGGSDAISVLADKTAMGPLETFEKTWNEANTNTTNEGNTNTIRLLKVEAESDGIKLEPLAKFEEWI</sequence>
<dbReference type="GO" id="GO:0031388">
    <property type="term" value="P:organic acid phosphorylation"/>
    <property type="evidence" value="ECO:0007669"/>
    <property type="project" value="EnsemblFungi"/>
</dbReference>
<accession>A0A0F8D927</accession>
<dbReference type="Pfam" id="PF00288">
    <property type="entry name" value="GHMP_kinases_N"/>
    <property type="match status" value="1"/>
</dbReference>
<dbReference type="InterPro" id="IPR014721">
    <property type="entry name" value="Ribsml_uS5_D2-typ_fold_subgr"/>
</dbReference>
<evidence type="ECO:0000256" key="11">
    <source>
        <dbReference type="ARBA" id="ARBA00023098"/>
    </source>
</evidence>
<keyword evidence="10" id="KW-0756">Sterol biosynthesis</keyword>
<evidence type="ECO:0000259" key="16">
    <source>
        <dbReference type="Pfam" id="PF00288"/>
    </source>
</evidence>
<dbReference type="GO" id="GO:0005777">
    <property type="term" value="C:peroxisome"/>
    <property type="evidence" value="ECO:0007669"/>
    <property type="project" value="TreeGrafter"/>
</dbReference>
<keyword evidence="4 15" id="KW-0444">Lipid biosynthesis</keyword>
<evidence type="ECO:0000256" key="9">
    <source>
        <dbReference type="ARBA" id="ARBA00022955"/>
    </source>
</evidence>
<keyword evidence="18" id="KW-1185">Reference proteome</keyword>
<dbReference type="PANTHER" id="PTHR31814">
    <property type="match status" value="1"/>
</dbReference>
<dbReference type="GO" id="GO:0010142">
    <property type="term" value="P:farnesyl diphosphate biosynthetic process, mevalonate pathway"/>
    <property type="evidence" value="ECO:0007669"/>
    <property type="project" value="EnsemblFungi"/>
</dbReference>
<evidence type="ECO:0000256" key="8">
    <source>
        <dbReference type="ARBA" id="ARBA00022840"/>
    </source>
</evidence>
<keyword evidence="6" id="KW-0547">Nucleotide-binding</keyword>
<keyword evidence="8" id="KW-0067">ATP-binding</keyword>
<dbReference type="SUPFAM" id="SSF55060">
    <property type="entry name" value="GHMP Kinase, C-terminal domain"/>
    <property type="match status" value="1"/>
</dbReference>
<evidence type="ECO:0000256" key="10">
    <source>
        <dbReference type="ARBA" id="ARBA00023011"/>
    </source>
</evidence>
<dbReference type="Gene3D" id="3.30.230.10">
    <property type="match status" value="1"/>
</dbReference>
<dbReference type="EC" id="2.7.4.2" evidence="3 15"/>
<dbReference type="OrthoDB" id="10262935at2759"/>
<keyword evidence="7 15" id="KW-0418">Kinase</keyword>
<proteinExistence type="inferred from homology"/>
<dbReference type="GO" id="GO:0004631">
    <property type="term" value="F:phosphomevalonate kinase activity"/>
    <property type="evidence" value="ECO:0007669"/>
    <property type="project" value="UniProtKB-UniRule"/>
</dbReference>
<dbReference type="GO" id="GO:0005524">
    <property type="term" value="F:ATP binding"/>
    <property type="evidence" value="ECO:0007669"/>
    <property type="project" value="UniProtKB-UniRule"/>
</dbReference>
<evidence type="ECO:0000256" key="2">
    <source>
        <dbReference type="ARBA" id="ARBA00006495"/>
    </source>
</evidence>
<dbReference type="PIRSF" id="PIRSF017288">
    <property type="entry name" value="PMK_GHMP_euk"/>
    <property type="match status" value="1"/>
</dbReference>
<dbReference type="InterPro" id="IPR036554">
    <property type="entry name" value="GHMP_kinase_C_sf"/>
</dbReference>
<dbReference type="InterPro" id="IPR016005">
    <property type="entry name" value="Erg8"/>
</dbReference>
<dbReference type="InterPro" id="IPR035102">
    <property type="entry name" value="Phosphomevalonate_kinase"/>
</dbReference>
<evidence type="ECO:0000256" key="7">
    <source>
        <dbReference type="ARBA" id="ARBA00022777"/>
    </source>
</evidence>
<comment type="similarity">
    <text evidence="2 15">Belongs to the GHMP kinase family. Mevalonate kinase subfamily.</text>
</comment>
<dbReference type="EMBL" id="LBBL01000362">
    <property type="protein sequence ID" value="KKF92634.1"/>
    <property type="molecule type" value="Genomic_DNA"/>
</dbReference>
<dbReference type="Proteomes" id="UP000034841">
    <property type="component" value="Unassembled WGS sequence"/>
</dbReference>
<keyword evidence="12" id="KW-1207">Sterol metabolism</keyword>
<dbReference type="GO" id="GO:0006696">
    <property type="term" value="P:ergosterol biosynthetic process"/>
    <property type="evidence" value="ECO:0007669"/>
    <property type="project" value="EnsemblFungi"/>
</dbReference>
<organism evidence="17 18">
    <name type="scientific">Ceratocystis fimbriata f. sp. platani</name>
    <dbReference type="NCBI Taxonomy" id="88771"/>
    <lineage>
        <taxon>Eukaryota</taxon>
        <taxon>Fungi</taxon>
        <taxon>Dikarya</taxon>
        <taxon>Ascomycota</taxon>
        <taxon>Pezizomycotina</taxon>
        <taxon>Sordariomycetes</taxon>
        <taxon>Hypocreomycetidae</taxon>
        <taxon>Microascales</taxon>
        <taxon>Ceratocystidaceae</taxon>
        <taxon>Ceratocystis</taxon>
    </lineage>
</organism>
<dbReference type="AlphaFoldDB" id="A0A0F8D927"/>
<feature type="domain" description="GHMP kinase N-terminal" evidence="16">
    <location>
        <begin position="160"/>
        <end position="222"/>
    </location>
</feature>
<gene>
    <name evidence="17" type="primary">erg8</name>
    <name evidence="17" type="ORF">CFO_g5013</name>
</gene>
<evidence type="ECO:0000256" key="14">
    <source>
        <dbReference type="ARBA" id="ARBA00029326"/>
    </source>
</evidence>